<accession>A0A918L270</accession>
<organism evidence="2 3">
    <name type="scientific">Streptomyces humidus</name>
    <dbReference type="NCBI Taxonomy" id="52259"/>
    <lineage>
        <taxon>Bacteria</taxon>
        <taxon>Bacillati</taxon>
        <taxon>Actinomycetota</taxon>
        <taxon>Actinomycetes</taxon>
        <taxon>Kitasatosporales</taxon>
        <taxon>Streptomycetaceae</taxon>
        <taxon>Streptomyces</taxon>
    </lineage>
</organism>
<dbReference type="EMBL" id="BMTL01000005">
    <property type="protein sequence ID" value="GGR77796.1"/>
    <property type="molecule type" value="Genomic_DNA"/>
</dbReference>
<sequence>MSFGTRSRAVLAFLGSVGLTLTLTVTASPASAVGGTPTVPTDLFNSHKSCSTDADRPTYVSAATGLGVEGIPGTTDTADNSLVTAQYRVWPVVSPSSVTTVTRLNALPGIEAPATLPAAALADGQTYAWQTQTVADSTASDWSATCYVTIDNTRPVTTPAISSADYPPDVSNPGGAPAEFTLSAGGDDDVTGFEYAWLQPLPIIGIVNIGDHGIPQVVDPYSNPQNFMRADVPGGSATVSLVPPSGSGPKTLWVRSLDRAFNTSEITSYMFFVGPTAPSVTPAVPSPEFGEPTEFTLRPAPGLQSRNPVVSYSVDTIGGQIYGKPVEVAAETDGTAKVTVVLDGIYGEAVQVTSKSADGWVSDMGRWSSTYDTTPTVVSDVYPENGPGGGAGVPGSFTFTPKVKDVAAYTYTFNGGPEVTVTAGDDLSASVDWIPATDGFYDLMVYATTSSGAQLAPYDYYFTVN</sequence>
<evidence type="ECO:0000313" key="2">
    <source>
        <dbReference type="EMBL" id="GGR77796.1"/>
    </source>
</evidence>
<dbReference type="Proteomes" id="UP000606194">
    <property type="component" value="Unassembled WGS sequence"/>
</dbReference>
<name>A0A918L270_9ACTN</name>
<protein>
    <submittedName>
        <fullName evidence="2">Uncharacterized protein</fullName>
    </submittedName>
</protein>
<evidence type="ECO:0000313" key="3">
    <source>
        <dbReference type="Proteomes" id="UP000606194"/>
    </source>
</evidence>
<dbReference type="AlphaFoldDB" id="A0A918L270"/>
<proteinExistence type="predicted"/>
<comment type="caution">
    <text evidence="2">The sequence shown here is derived from an EMBL/GenBank/DDBJ whole genome shotgun (WGS) entry which is preliminary data.</text>
</comment>
<keyword evidence="1" id="KW-0732">Signal</keyword>
<keyword evidence="3" id="KW-1185">Reference proteome</keyword>
<feature type="signal peptide" evidence="1">
    <location>
        <begin position="1"/>
        <end position="32"/>
    </location>
</feature>
<feature type="chain" id="PRO_5037162705" evidence="1">
    <location>
        <begin position="33"/>
        <end position="465"/>
    </location>
</feature>
<reference evidence="2" key="2">
    <citation type="submission" date="2020-09" db="EMBL/GenBank/DDBJ databases">
        <authorList>
            <person name="Sun Q."/>
            <person name="Ohkuma M."/>
        </authorList>
    </citation>
    <scope>NUCLEOTIDE SEQUENCE</scope>
    <source>
        <strain evidence="2">JCM 4386</strain>
    </source>
</reference>
<gene>
    <name evidence="2" type="ORF">GCM10010269_16340</name>
</gene>
<reference evidence="2" key="1">
    <citation type="journal article" date="2014" name="Int. J. Syst. Evol. Microbiol.">
        <title>Complete genome sequence of Corynebacterium casei LMG S-19264T (=DSM 44701T), isolated from a smear-ripened cheese.</title>
        <authorList>
            <consortium name="US DOE Joint Genome Institute (JGI-PGF)"/>
            <person name="Walter F."/>
            <person name="Albersmeier A."/>
            <person name="Kalinowski J."/>
            <person name="Ruckert C."/>
        </authorList>
    </citation>
    <scope>NUCLEOTIDE SEQUENCE</scope>
    <source>
        <strain evidence="2">JCM 4386</strain>
    </source>
</reference>
<evidence type="ECO:0000256" key="1">
    <source>
        <dbReference type="SAM" id="SignalP"/>
    </source>
</evidence>